<evidence type="ECO:0000256" key="3">
    <source>
        <dbReference type="ARBA" id="ARBA00022840"/>
    </source>
</evidence>
<dbReference type="GO" id="GO:0005886">
    <property type="term" value="C:plasma membrane"/>
    <property type="evidence" value="ECO:0007669"/>
    <property type="project" value="TreeGrafter"/>
</dbReference>
<organism evidence="5 6">
    <name type="scientific">Vibrio ishigakensis</name>
    <dbReference type="NCBI Taxonomy" id="1481914"/>
    <lineage>
        <taxon>Bacteria</taxon>
        <taxon>Pseudomonadati</taxon>
        <taxon>Pseudomonadota</taxon>
        <taxon>Gammaproteobacteria</taxon>
        <taxon>Vibrionales</taxon>
        <taxon>Vibrionaceae</taxon>
        <taxon>Vibrio</taxon>
    </lineage>
</organism>
<evidence type="ECO:0000256" key="2">
    <source>
        <dbReference type="ARBA" id="ARBA00022741"/>
    </source>
</evidence>
<proteinExistence type="predicted"/>
<feature type="domain" description="ABC transporter" evidence="4">
    <location>
        <begin position="6"/>
        <end position="227"/>
    </location>
</feature>
<dbReference type="GO" id="GO:0022857">
    <property type="term" value="F:transmembrane transporter activity"/>
    <property type="evidence" value="ECO:0007669"/>
    <property type="project" value="TreeGrafter"/>
</dbReference>
<dbReference type="PANTHER" id="PTHR24220:SF611">
    <property type="entry name" value="ATP-BINDING COMPONENT OF ABC TRANSPORTER-RELATED"/>
    <property type="match status" value="1"/>
</dbReference>
<name>A0A0B8P866_9VIBR</name>
<gene>
    <name evidence="5" type="ORF">JCM19232_1633</name>
</gene>
<dbReference type="InterPro" id="IPR027417">
    <property type="entry name" value="P-loop_NTPase"/>
</dbReference>
<evidence type="ECO:0000313" key="6">
    <source>
        <dbReference type="Proteomes" id="UP000031670"/>
    </source>
</evidence>
<dbReference type="InterPro" id="IPR015854">
    <property type="entry name" value="ABC_transpr_LolD-like"/>
</dbReference>
<dbReference type="SMART" id="SM00382">
    <property type="entry name" value="AAA"/>
    <property type="match status" value="1"/>
</dbReference>
<dbReference type="InterPro" id="IPR003439">
    <property type="entry name" value="ABC_transporter-like_ATP-bd"/>
</dbReference>
<reference evidence="5 6" key="1">
    <citation type="submission" date="2015-01" db="EMBL/GenBank/DDBJ databases">
        <title>Vibrio sp. C5 JCM 19232 whole genome shotgun sequence.</title>
        <authorList>
            <person name="Sawabe T."/>
            <person name="Meirelles P."/>
            <person name="Feng G."/>
            <person name="Sayaka M."/>
            <person name="Hattori M."/>
            <person name="Ohkuma M."/>
        </authorList>
    </citation>
    <scope>NUCLEOTIDE SEQUENCE [LARGE SCALE GENOMIC DNA]</scope>
    <source>
        <strain evidence="5 6">JCM19232</strain>
    </source>
</reference>
<evidence type="ECO:0000259" key="4">
    <source>
        <dbReference type="PROSITE" id="PS50893"/>
    </source>
</evidence>
<protein>
    <submittedName>
        <fullName evidence="5">ABC transporter ATP-binding protein yvcR</fullName>
    </submittedName>
</protein>
<dbReference type="GO" id="GO:0016887">
    <property type="term" value="F:ATP hydrolysis activity"/>
    <property type="evidence" value="ECO:0007669"/>
    <property type="project" value="InterPro"/>
</dbReference>
<accession>A0A0B8P866</accession>
<dbReference type="Pfam" id="PF00005">
    <property type="entry name" value="ABC_tran"/>
    <property type="match status" value="1"/>
</dbReference>
<reference evidence="5 6" key="2">
    <citation type="submission" date="2015-01" db="EMBL/GenBank/DDBJ databases">
        <authorList>
            <consortium name="NBRP consortium"/>
            <person name="Sawabe T."/>
            <person name="Meirelles P."/>
            <person name="Feng G."/>
            <person name="Sayaka M."/>
            <person name="Hattori M."/>
            <person name="Ohkuma M."/>
        </authorList>
    </citation>
    <scope>NUCLEOTIDE SEQUENCE [LARGE SCALE GENOMIC DNA]</scope>
    <source>
        <strain evidence="5 6">JCM19232</strain>
    </source>
</reference>
<sequence>MSETVIDLKDVRFTWPDAPKPTLDIHNLEVKRGEHVFIKGPSGCGKSTLLSLLTGITSCDSGSLKVLDTELASLSQTQRDRFRADNIGYIFQQFNLLPYLSVVDNVVLPCHFSKKRKQGADCDLKAEAKRLLKRLHLPEELLNKPVIELSIGQQQRVAAARAIIGKPQLIIADEPTSALDYANRTAFIELLMEQAKEADSTLVFVSHDPTLEKLFNTGLNLQDINLIKTGAI</sequence>
<dbReference type="Gene3D" id="3.40.50.300">
    <property type="entry name" value="P-loop containing nucleotide triphosphate hydrolases"/>
    <property type="match status" value="1"/>
</dbReference>
<keyword evidence="3 5" id="KW-0067">ATP-binding</keyword>
<dbReference type="Proteomes" id="UP000031670">
    <property type="component" value="Unassembled WGS sequence"/>
</dbReference>
<evidence type="ECO:0000256" key="1">
    <source>
        <dbReference type="ARBA" id="ARBA00022448"/>
    </source>
</evidence>
<dbReference type="FunFam" id="3.40.50.300:FF:001823">
    <property type="entry name" value="ABC transporter ATP-binding protein"/>
    <property type="match status" value="1"/>
</dbReference>
<dbReference type="PROSITE" id="PS50893">
    <property type="entry name" value="ABC_TRANSPORTER_2"/>
    <property type="match status" value="1"/>
</dbReference>
<dbReference type="AlphaFoldDB" id="A0A0B8P866"/>
<dbReference type="InterPro" id="IPR017911">
    <property type="entry name" value="MacB-like_ATP-bd"/>
</dbReference>
<dbReference type="PANTHER" id="PTHR24220">
    <property type="entry name" value="IMPORT ATP-BINDING PROTEIN"/>
    <property type="match status" value="1"/>
</dbReference>
<evidence type="ECO:0000313" key="5">
    <source>
        <dbReference type="EMBL" id="GAM62476.1"/>
    </source>
</evidence>
<comment type="caution">
    <text evidence="5">The sequence shown here is derived from an EMBL/GenBank/DDBJ whole genome shotgun (WGS) entry which is preliminary data.</text>
</comment>
<dbReference type="GO" id="GO:0005524">
    <property type="term" value="F:ATP binding"/>
    <property type="evidence" value="ECO:0007669"/>
    <property type="project" value="UniProtKB-KW"/>
</dbReference>
<keyword evidence="2" id="KW-0547">Nucleotide-binding</keyword>
<keyword evidence="1" id="KW-0813">Transport</keyword>
<dbReference type="CDD" id="cd03255">
    <property type="entry name" value="ABC_MJ0796_LolCDE_FtsE"/>
    <property type="match status" value="1"/>
</dbReference>
<dbReference type="EMBL" id="BBSA01000006">
    <property type="protein sequence ID" value="GAM62476.1"/>
    <property type="molecule type" value="Genomic_DNA"/>
</dbReference>
<dbReference type="InterPro" id="IPR003593">
    <property type="entry name" value="AAA+_ATPase"/>
</dbReference>
<dbReference type="SUPFAM" id="SSF52540">
    <property type="entry name" value="P-loop containing nucleoside triphosphate hydrolases"/>
    <property type="match status" value="1"/>
</dbReference>